<feature type="transmembrane region" description="Helical" evidence="2">
    <location>
        <begin position="249"/>
        <end position="269"/>
    </location>
</feature>
<dbReference type="Pfam" id="PF10011">
    <property type="entry name" value="DUF2254"/>
    <property type="match status" value="1"/>
</dbReference>
<dbReference type="InterPro" id="IPR018723">
    <property type="entry name" value="DUF2254_membrane"/>
</dbReference>
<feature type="transmembrane region" description="Helical" evidence="2">
    <location>
        <begin position="217"/>
        <end position="237"/>
    </location>
</feature>
<evidence type="ECO:0000313" key="3">
    <source>
        <dbReference type="EMBL" id="CAK9092411.1"/>
    </source>
</evidence>
<feature type="region of interest" description="Disordered" evidence="1">
    <location>
        <begin position="842"/>
        <end position="909"/>
    </location>
</feature>
<sequence>MSAKTDGMATGMSRKGLLVAESTEDLLKSGRLNPARGRMPGGKIHEDRELLPQEAMRMMQERNGNSSRTLRLTQANLTAYSLKVKQEEKASTNKNSISGINMTQVFFLFCTVFLLFSCLIEISGFQLNRLAGPAWMNLGIDQSVLEARIFLDQVSVLKLLNNFIYMDAGTSQAVVGDITKINCVVFSIVVQVTTILIQVGSKEVSTNVVQIFVTDKVIVGGMTFYTMTLAYMVVLSNTISDVYIPRGEILLGSFFTLVCVLALIPYFIYLSRMLNPLKLVRKVAETGLKACTYRDSKDYHIEDPKKLKEMENDRNRAIWAVENIAQFGLNAMKNQRPKLVYTCVEVLSHFLVGYGSFKDFWSDEWFKVTMESRDTPDFFSLSDKGIQDLQDRRSWLEWKVLRQYQNLFIEALNVMRDVTFVVAVNTRRIAEACAQRHDYHSLEYCVRFFNTFLRLALQKKDTAAVHNILHQYQLLCSSVLHNDMELLGLVQQRKRRGIQEGLEFFQVDDLIQITGNFVVEESRDIIIAMEKKIISVAQYFVYYSSVALQNGLKGVPESIAHELALLCETAFLRNRECHEELLLTFLMLHEASYEKDLNRVAWGIRVAQIKLATFYAVNNAPEFFHCIQNTFHGEDHADLVRAWRHLERAQDREFWEISDRGTNAEFLETHRRARLPSFFAPLGVTMDDLDVNRNYLAREESSINAFQDYARDHWRDQREQTNSSECVDQADRAFQQAVDKGARNSISIPVLQVPNAFQPEYVTPTVEPFSDLRRKASLGTSESDDVRDPVASSQQRAKRDSVRSNGRRRSSVHEMILEGYSPAEIGVGTLRTAIQSLAAFKRNSASNRGSDSEGDAISGDNCAPRLGKMAHGNSKSLFTTPIEEEAEIEAKNSSKSSEDNRKEDETRLP</sequence>
<evidence type="ECO:0000256" key="1">
    <source>
        <dbReference type="SAM" id="MobiDB-lite"/>
    </source>
</evidence>
<evidence type="ECO:0000256" key="2">
    <source>
        <dbReference type="SAM" id="Phobius"/>
    </source>
</evidence>
<keyword evidence="2" id="KW-1133">Transmembrane helix</keyword>
<feature type="region of interest" description="Disordered" evidence="1">
    <location>
        <begin position="777"/>
        <end position="810"/>
    </location>
</feature>
<organism evidence="3 4">
    <name type="scientific">Durusdinium trenchii</name>
    <dbReference type="NCBI Taxonomy" id="1381693"/>
    <lineage>
        <taxon>Eukaryota</taxon>
        <taxon>Sar</taxon>
        <taxon>Alveolata</taxon>
        <taxon>Dinophyceae</taxon>
        <taxon>Suessiales</taxon>
        <taxon>Symbiodiniaceae</taxon>
        <taxon>Durusdinium</taxon>
    </lineage>
</organism>
<accession>A0ABP0QZN4</accession>
<gene>
    <name evidence="3" type="ORF">SCF082_LOCUS43486</name>
</gene>
<dbReference type="Proteomes" id="UP001642464">
    <property type="component" value="Unassembled WGS sequence"/>
</dbReference>
<protein>
    <submittedName>
        <fullName evidence="3">Uncharacterized protein</fullName>
    </submittedName>
</protein>
<keyword evidence="2" id="KW-0472">Membrane</keyword>
<keyword evidence="2" id="KW-0812">Transmembrane</keyword>
<keyword evidence="4" id="KW-1185">Reference proteome</keyword>
<name>A0ABP0QZN4_9DINO</name>
<proteinExistence type="predicted"/>
<evidence type="ECO:0000313" key="4">
    <source>
        <dbReference type="Proteomes" id="UP001642464"/>
    </source>
</evidence>
<comment type="caution">
    <text evidence="3">The sequence shown here is derived from an EMBL/GenBank/DDBJ whole genome shotgun (WGS) entry which is preliminary data.</text>
</comment>
<feature type="compositionally biased region" description="Basic and acidic residues" evidence="1">
    <location>
        <begin position="888"/>
        <end position="909"/>
    </location>
</feature>
<feature type="transmembrane region" description="Helical" evidence="2">
    <location>
        <begin position="105"/>
        <end position="127"/>
    </location>
</feature>
<reference evidence="3 4" key="1">
    <citation type="submission" date="2024-02" db="EMBL/GenBank/DDBJ databases">
        <authorList>
            <person name="Chen Y."/>
            <person name="Shah S."/>
            <person name="Dougan E. K."/>
            <person name="Thang M."/>
            <person name="Chan C."/>
        </authorList>
    </citation>
    <scope>NUCLEOTIDE SEQUENCE [LARGE SCALE GENOMIC DNA]</scope>
</reference>
<dbReference type="EMBL" id="CAXAMM010040312">
    <property type="protein sequence ID" value="CAK9092411.1"/>
    <property type="molecule type" value="Genomic_DNA"/>
</dbReference>